<organism evidence="13 14">
    <name type="scientific">Accipiter nisus</name>
    <name type="common">Eurasian sparrowhawk</name>
    <dbReference type="NCBI Taxonomy" id="211598"/>
    <lineage>
        <taxon>Eukaryota</taxon>
        <taxon>Metazoa</taxon>
        <taxon>Chordata</taxon>
        <taxon>Craniata</taxon>
        <taxon>Vertebrata</taxon>
        <taxon>Euteleostomi</taxon>
        <taxon>Archelosauria</taxon>
        <taxon>Archosauria</taxon>
        <taxon>Dinosauria</taxon>
        <taxon>Saurischia</taxon>
        <taxon>Theropoda</taxon>
        <taxon>Coelurosauria</taxon>
        <taxon>Aves</taxon>
        <taxon>Neognathae</taxon>
        <taxon>Neoaves</taxon>
        <taxon>Telluraves</taxon>
        <taxon>Accipitrimorphae</taxon>
        <taxon>Accipitriformes</taxon>
        <taxon>Accipitridae</taxon>
        <taxon>Accipitrinae</taxon>
        <taxon>Accipiter</taxon>
    </lineage>
</organism>
<dbReference type="Ensembl" id="ENSANIT00000013273.1">
    <property type="protein sequence ID" value="ENSANIP00000012820.1"/>
    <property type="gene ID" value="ENSANIG00000008701.1"/>
</dbReference>
<evidence type="ECO:0000259" key="12">
    <source>
        <dbReference type="PROSITE" id="PS50026"/>
    </source>
</evidence>
<reference evidence="13" key="2">
    <citation type="submission" date="2025-09" db="UniProtKB">
        <authorList>
            <consortium name="Ensembl"/>
        </authorList>
    </citation>
    <scope>IDENTIFICATION</scope>
</reference>
<sequence length="360" mass="40329">MSLSFIFVSGDLCNPDPCGKKLAKCVALYSTFTCLCQYGFYYSNKDCHKGKIYPGVIKLKGFYSDSVQTVNSTQYEEVFQNTTMFFKDAFKHLAGFEQTVIVEIQPVKEGRASLPVGVTVANLFMENSTVNTNEVSSAVSDAIKTSAYVSQYRATTYCAAFKCDVQTTDCVESMFPKCVCKSSFSKTEWDDRSCSDCSKDCSAEENKYCAKEKGTPTCKCMPNFEKKNDKCVPCPVGYSGENCKNNSELILIIVGTVFGAIILSLVIAVSIVSVRAQRKQDPEKKRLIKSGNSNPNTSDDRQTTMFPRVQTTSGHGNPGYQPNNPYEMRSANRRHFPERDYEDLYEASRESEGFRMQNRY</sequence>
<evidence type="ECO:0000256" key="5">
    <source>
        <dbReference type="ARBA" id="ARBA00022737"/>
    </source>
</evidence>
<keyword evidence="4" id="KW-0732">Signal</keyword>
<keyword evidence="5" id="KW-0677">Repeat</keyword>
<keyword evidence="11" id="KW-1133">Transmembrane helix</keyword>
<dbReference type="PANTHER" id="PTHR24037">
    <property type="entry name" value="HEART DEVELOPMENT PROTEIN WITH EGF-LIKE DOMAINS 1"/>
    <property type="match status" value="1"/>
</dbReference>
<dbReference type="AlphaFoldDB" id="A0A8B9MUL3"/>
<proteinExistence type="predicted"/>
<dbReference type="InterPro" id="IPR000742">
    <property type="entry name" value="EGF"/>
</dbReference>
<keyword evidence="11" id="KW-0812">Transmembrane</keyword>
<evidence type="ECO:0000256" key="4">
    <source>
        <dbReference type="ARBA" id="ARBA00022729"/>
    </source>
</evidence>
<keyword evidence="14" id="KW-1185">Reference proteome</keyword>
<evidence type="ECO:0000313" key="13">
    <source>
        <dbReference type="Ensembl" id="ENSANIP00000012820.1"/>
    </source>
</evidence>
<reference evidence="13" key="1">
    <citation type="submission" date="2025-08" db="UniProtKB">
        <authorList>
            <consortium name="Ensembl"/>
        </authorList>
    </citation>
    <scope>IDENTIFICATION</scope>
</reference>
<dbReference type="PROSITE" id="PS01186">
    <property type="entry name" value="EGF_2"/>
    <property type="match status" value="1"/>
</dbReference>
<dbReference type="Proteomes" id="UP000694541">
    <property type="component" value="Unplaced"/>
</dbReference>
<evidence type="ECO:0000256" key="7">
    <source>
        <dbReference type="ARBA" id="ARBA00023157"/>
    </source>
</evidence>
<dbReference type="PROSITE" id="PS50026">
    <property type="entry name" value="EGF_3"/>
    <property type="match status" value="1"/>
</dbReference>
<accession>A0A8B9MUL3</accession>
<evidence type="ECO:0000256" key="1">
    <source>
        <dbReference type="ARBA" id="ARBA00004236"/>
    </source>
</evidence>
<comment type="subcellular location">
    <subcellularLocation>
        <location evidence="1">Cell membrane</location>
    </subcellularLocation>
</comment>
<dbReference type="PANTHER" id="PTHR24037:SF10">
    <property type="entry name" value="MUCIN-13"/>
    <property type="match status" value="1"/>
</dbReference>
<keyword evidence="3 9" id="KW-0245">EGF-like domain</keyword>
<dbReference type="GO" id="GO:0005886">
    <property type="term" value="C:plasma membrane"/>
    <property type="evidence" value="ECO:0007669"/>
    <property type="project" value="UniProtKB-SubCell"/>
</dbReference>
<evidence type="ECO:0000256" key="6">
    <source>
        <dbReference type="ARBA" id="ARBA00023136"/>
    </source>
</evidence>
<feature type="compositionally biased region" description="Polar residues" evidence="10">
    <location>
        <begin position="290"/>
        <end position="324"/>
    </location>
</feature>
<evidence type="ECO:0000256" key="9">
    <source>
        <dbReference type="PROSITE-ProRule" id="PRU00076"/>
    </source>
</evidence>
<keyword evidence="7" id="KW-1015">Disulfide bond</keyword>
<keyword evidence="8" id="KW-0325">Glycoprotein</keyword>
<comment type="caution">
    <text evidence="9">Lacks conserved residue(s) required for the propagation of feature annotation.</text>
</comment>
<feature type="region of interest" description="Disordered" evidence="10">
    <location>
        <begin position="279"/>
        <end position="328"/>
    </location>
</feature>
<evidence type="ECO:0000313" key="14">
    <source>
        <dbReference type="Proteomes" id="UP000694541"/>
    </source>
</evidence>
<feature type="domain" description="EGF-like" evidence="12">
    <location>
        <begin position="9"/>
        <end position="48"/>
    </location>
</feature>
<feature type="transmembrane region" description="Helical" evidence="11">
    <location>
        <begin position="249"/>
        <end position="276"/>
    </location>
</feature>
<evidence type="ECO:0000256" key="2">
    <source>
        <dbReference type="ARBA" id="ARBA00022475"/>
    </source>
</evidence>
<keyword evidence="6 11" id="KW-0472">Membrane</keyword>
<protein>
    <recommendedName>
        <fullName evidence="12">EGF-like domain-containing protein</fullName>
    </recommendedName>
</protein>
<evidence type="ECO:0000256" key="10">
    <source>
        <dbReference type="SAM" id="MobiDB-lite"/>
    </source>
</evidence>
<keyword evidence="2" id="KW-1003">Cell membrane</keyword>
<name>A0A8B9MUL3_9AVES</name>
<evidence type="ECO:0000256" key="8">
    <source>
        <dbReference type="ARBA" id="ARBA00023180"/>
    </source>
</evidence>
<evidence type="ECO:0000256" key="3">
    <source>
        <dbReference type="ARBA" id="ARBA00022536"/>
    </source>
</evidence>
<evidence type="ECO:0000256" key="11">
    <source>
        <dbReference type="SAM" id="Phobius"/>
    </source>
</evidence>